<sequence>MHRYYSIRARTPRDYWSVAAPLVIP</sequence>
<organism evidence="1">
    <name type="scientific">Anguilla anguilla</name>
    <name type="common">European freshwater eel</name>
    <name type="synonym">Muraena anguilla</name>
    <dbReference type="NCBI Taxonomy" id="7936"/>
    <lineage>
        <taxon>Eukaryota</taxon>
        <taxon>Metazoa</taxon>
        <taxon>Chordata</taxon>
        <taxon>Craniata</taxon>
        <taxon>Vertebrata</taxon>
        <taxon>Euteleostomi</taxon>
        <taxon>Actinopterygii</taxon>
        <taxon>Neopterygii</taxon>
        <taxon>Teleostei</taxon>
        <taxon>Anguilliformes</taxon>
        <taxon>Anguillidae</taxon>
        <taxon>Anguilla</taxon>
    </lineage>
</organism>
<evidence type="ECO:0000313" key="1">
    <source>
        <dbReference type="EMBL" id="JAH44592.1"/>
    </source>
</evidence>
<dbReference type="EMBL" id="GBXM01063985">
    <property type="protein sequence ID" value="JAH44592.1"/>
    <property type="molecule type" value="Transcribed_RNA"/>
</dbReference>
<proteinExistence type="predicted"/>
<accession>A0A0E9STL3</accession>
<reference evidence="1" key="1">
    <citation type="submission" date="2014-11" db="EMBL/GenBank/DDBJ databases">
        <authorList>
            <person name="Amaro Gonzalez C."/>
        </authorList>
    </citation>
    <scope>NUCLEOTIDE SEQUENCE</scope>
</reference>
<protein>
    <submittedName>
        <fullName evidence="1">Uncharacterized protein</fullName>
    </submittedName>
</protein>
<reference evidence="1" key="2">
    <citation type="journal article" date="2015" name="Fish Shellfish Immunol.">
        <title>Early steps in the European eel (Anguilla anguilla)-Vibrio vulnificus interaction in the gills: Role of the RtxA13 toxin.</title>
        <authorList>
            <person name="Callol A."/>
            <person name="Pajuelo D."/>
            <person name="Ebbesson L."/>
            <person name="Teles M."/>
            <person name="MacKenzie S."/>
            <person name="Amaro C."/>
        </authorList>
    </citation>
    <scope>NUCLEOTIDE SEQUENCE</scope>
</reference>
<name>A0A0E9STL3_ANGAN</name>
<dbReference type="AlphaFoldDB" id="A0A0E9STL3"/>